<dbReference type="AlphaFoldDB" id="A0A6C0KHI6"/>
<organism evidence="1">
    <name type="scientific">viral metagenome</name>
    <dbReference type="NCBI Taxonomy" id="1070528"/>
    <lineage>
        <taxon>unclassified sequences</taxon>
        <taxon>metagenomes</taxon>
        <taxon>organismal metagenomes</taxon>
    </lineage>
</organism>
<evidence type="ECO:0008006" key="2">
    <source>
        <dbReference type="Google" id="ProtNLM"/>
    </source>
</evidence>
<reference evidence="1" key="1">
    <citation type="journal article" date="2020" name="Nature">
        <title>Giant virus diversity and host interactions through global metagenomics.</title>
        <authorList>
            <person name="Schulz F."/>
            <person name="Roux S."/>
            <person name="Paez-Espino D."/>
            <person name="Jungbluth S."/>
            <person name="Walsh D.A."/>
            <person name="Denef V.J."/>
            <person name="McMahon K.D."/>
            <person name="Konstantinidis K.T."/>
            <person name="Eloe-Fadrosh E.A."/>
            <person name="Kyrpides N.C."/>
            <person name="Woyke T."/>
        </authorList>
    </citation>
    <scope>NUCLEOTIDE SEQUENCE</scope>
    <source>
        <strain evidence="1">GVMAG-S-3300010158-109</strain>
    </source>
</reference>
<accession>A0A6C0KHI6</accession>
<dbReference type="EMBL" id="MN740868">
    <property type="protein sequence ID" value="QHU15798.1"/>
    <property type="molecule type" value="Genomic_DNA"/>
</dbReference>
<evidence type="ECO:0000313" key="1">
    <source>
        <dbReference type="EMBL" id="QHU15798.1"/>
    </source>
</evidence>
<protein>
    <recommendedName>
        <fullName evidence="2">Glycosyltransferase</fullName>
    </recommendedName>
</protein>
<name>A0A6C0KHI6_9ZZZZ</name>
<sequence length="431" mass="49361">MEKAIKSIENIKNAKNEMVSNFSKTVRKPKAISIVILNSPCHGFGDVIFALKLRKYLVKWYPFATVHIATPKPDNFISIGEKRDSIISLKATTGREDCRRFKYLKVKPDDQSTMADKYDLIFVAPLQQDYDVSLQDIKDFIPYSDAYNTYFFSEYNDRIDKKFDFHTGIGNGRLGMFFTDVDKKRKLASVAKAIGLNKKEYALSYIAVTSTIPNFDQCYMSFFEMVTKKYLYLKKSNEFTIITPKSVATHLMTNKKNIKLLHSYCSMILVITPDVTREFVVGGNGNKTLIIRGDIFPVPNVDMITLLANSVDDILLTGDQSITDALSCCPKKNIWYQIAPWKEGFVKELCKNLPQVHYEYKKTSCGTMKALNMKSDYREFVKTWDFRKLARGKMNQIVNLAISRKDPASDMMIDLVKSSRTVMSLRKKLGL</sequence>
<proteinExistence type="predicted"/>